<dbReference type="InterPro" id="IPR001878">
    <property type="entry name" value="Znf_CCHC"/>
</dbReference>
<sequence length="220" mass="25886">MRNPPPTTSTSKTTNTNTTTPHTVTLIKLLFTKRENIDIWAMKMNTIGSYRLSNLEVIPKWEWPVSIVITKDMKFQSLPQWSKIQEHVYLLKIATEILRSLPSVLVTSFPFKYEEQTRSLFKAMNKHPSFSLLASPIKFCNDPKRNKEFYKKTGRKLQFDAKEPIDFDKTKVECYNCHKIGHFARECRTKEDKRRRDGWNTRNKDGSRTGKKEESSIWYS</sequence>
<evidence type="ECO:0000256" key="2">
    <source>
        <dbReference type="SAM" id="MobiDB-lite"/>
    </source>
</evidence>
<dbReference type="SMART" id="SM00343">
    <property type="entry name" value="ZnF_C2HC"/>
    <property type="match status" value="1"/>
</dbReference>
<dbReference type="Proteomes" id="UP001151760">
    <property type="component" value="Unassembled WGS sequence"/>
</dbReference>
<keyword evidence="1" id="KW-0862">Zinc</keyword>
<protein>
    <submittedName>
        <fullName evidence="4">Ribonuclease H-like domain-containing protein</fullName>
    </submittedName>
</protein>
<accession>A0ABQ4XIP6</accession>
<keyword evidence="5" id="KW-1185">Reference proteome</keyword>
<evidence type="ECO:0000256" key="1">
    <source>
        <dbReference type="PROSITE-ProRule" id="PRU00047"/>
    </source>
</evidence>
<dbReference type="EMBL" id="BQNB010009559">
    <property type="protein sequence ID" value="GJS65184.1"/>
    <property type="molecule type" value="Genomic_DNA"/>
</dbReference>
<gene>
    <name evidence="4" type="ORF">Tco_0679748</name>
</gene>
<comment type="caution">
    <text evidence="4">The sequence shown here is derived from an EMBL/GenBank/DDBJ whole genome shotgun (WGS) entry which is preliminary data.</text>
</comment>
<feature type="region of interest" description="Disordered" evidence="2">
    <location>
        <begin position="190"/>
        <end position="220"/>
    </location>
</feature>
<reference evidence="4" key="1">
    <citation type="journal article" date="2022" name="Int. J. Mol. Sci.">
        <title>Draft Genome of Tanacetum Coccineum: Genomic Comparison of Closely Related Tanacetum-Family Plants.</title>
        <authorList>
            <person name="Yamashiro T."/>
            <person name="Shiraishi A."/>
            <person name="Nakayama K."/>
            <person name="Satake H."/>
        </authorList>
    </citation>
    <scope>NUCLEOTIDE SEQUENCE</scope>
</reference>
<name>A0ABQ4XIP6_9ASTR</name>
<dbReference type="SUPFAM" id="SSF57756">
    <property type="entry name" value="Retrovirus zinc finger-like domains"/>
    <property type="match status" value="1"/>
</dbReference>
<proteinExistence type="predicted"/>
<reference evidence="4" key="2">
    <citation type="submission" date="2022-01" db="EMBL/GenBank/DDBJ databases">
        <authorList>
            <person name="Yamashiro T."/>
            <person name="Shiraishi A."/>
            <person name="Satake H."/>
            <person name="Nakayama K."/>
        </authorList>
    </citation>
    <scope>NUCLEOTIDE SEQUENCE</scope>
</reference>
<dbReference type="Gene3D" id="4.10.60.10">
    <property type="entry name" value="Zinc finger, CCHC-type"/>
    <property type="match status" value="1"/>
</dbReference>
<dbReference type="InterPro" id="IPR036875">
    <property type="entry name" value="Znf_CCHC_sf"/>
</dbReference>
<evidence type="ECO:0000313" key="5">
    <source>
        <dbReference type="Proteomes" id="UP001151760"/>
    </source>
</evidence>
<feature type="domain" description="CCHC-type" evidence="3">
    <location>
        <begin position="174"/>
        <end position="188"/>
    </location>
</feature>
<dbReference type="PROSITE" id="PS50158">
    <property type="entry name" value="ZF_CCHC"/>
    <property type="match status" value="1"/>
</dbReference>
<dbReference type="Pfam" id="PF00098">
    <property type="entry name" value="zf-CCHC"/>
    <property type="match status" value="1"/>
</dbReference>
<evidence type="ECO:0000259" key="3">
    <source>
        <dbReference type="PROSITE" id="PS50158"/>
    </source>
</evidence>
<keyword evidence="1" id="KW-0863">Zinc-finger</keyword>
<organism evidence="4 5">
    <name type="scientific">Tanacetum coccineum</name>
    <dbReference type="NCBI Taxonomy" id="301880"/>
    <lineage>
        <taxon>Eukaryota</taxon>
        <taxon>Viridiplantae</taxon>
        <taxon>Streptophyta</taxon>
        <taxon>Embryophyta</taxon>
        <taxon>Tracheophyta</taxon>
        <taxon>Spermatophyta</taxon>
        <taxon>Magnoliopsida</taxon>
        <taxon>eudicotyledons</taxon>
        <taxon>Gunneridae</taxon>
        <taxon>Pentapetalae</taxon>
        <taxon>asterids</taxon>
        <taxon>campanulids</taxon>
        <taxon>Asterales</taxon>
        <taxon>Asteraceae</taxon>
        <taxon>Asteroideae</taxon>
        <taxon>Anthemideae</taxon>
        <taxon>Anthemidinae</taxon>
        <taxon>Tanacetum</taxon>
    </lineage>
</organism>
<evidence type="ECO:0000313" key="4">
    <source>
        <dbReference type="EMBL" id="GJS65184.1"/>
    </source>
</evidence>
<keyword evidence="1" id="KW-0479">Metal-binding</keyword>